<name>A0A6A6UWF9_9PEZI</name>
<proteinExistence type="predicted"/>
<dbReference type="AlphaFoldDB" id="A0A6A6UWF9"/>
<protein>
    <submittedName>
        <fullName evidence="2">Uncharacterized protein</fullName>
    </submittedName>
</protein>
<gene>
    <name evidence="2" type="ORF">BT63DRAFT_34278</name>
</gene>
<evidence type="ECO:0000313" key="3">
    <source>
        <dbReference type="Proteomes" id="UP000799302"/>
    </source>
</evidence>
<keyword evidence="3" id="KW-1185">Reference proteome</keyword>
<feature type="region of interest" description="Disordered" evidence="1">
    <location>
        <begin position="1"/>
        <end position="38"/>
    </location>
</feature>
<organism evidence="2 3">
    <name type="scientific">Microthyrium microscopicum</name>
    <dbReference type="NCBI Taxonomy" id="703497"/>
    <lineage>
        <taxon>Eukaryota</taxon>
        <taxon>Fungi</taxon>
        <taxon>Dikarya</taxon>
        <taxon>Ascomycota</taxon>
        <taxon>Pezizomycotina</taxon>
        <taxon>Dothideomycetes</taxon>
        <taxon>Dothideomycetes incertae sedis</taxon>
        <taxon>Microthyriales</taxon>
        <taxon>Microthyriaceae</taxon>
        <taxon>Microthyrium</taxon>
    </lineage>
</organism>
<evidence type="ECO:0000256" key="1">
    <source>
        <dbReference type="SAM" id="MobiDB-lite"/>
    </source>
</evidence>
<feature type="compositionally biased region" description="Acidic residues" evidence="1">
    <location>
        <begin position="17"/>
        <end position="27"/>
    </location>
</feature>
<dbReference type="EMBL" id="MU004230">
    <property type="protein sequence ID" value="KAF2675314.1"/>
    <property type="molecule type" value="Genomic_DNA"/>
</dbReference>
<sequence length="211" mass="24409">MTDTAAPKKGKAPINPVEEEEDTEEPFDITSLYPPRKATPEPFRTVRFRQLLVQTLAEHLQFGPLDHSYIPGTMVPAELSKLRTQALEAMKAACEEWEHETWMEKDVFKGSRLGIFEECKRLKKAHKDITGPVDSSNSQEKRMSKRMYAEIRAAENCAGVMRHHVYQKQEVAQDAQDELPSEWDPEFDVLWNTLFDYWAEQRRLEVAKPTS</sequence>
<evidence type="ECO:0000313" key="2">
    <source>
        <dbReference type="EMBL" id="KAF2675314.1"/>
    </source>
</evidence>
<dbReference type="Proteomes" id="UP000799302">
    <property type="component" value="Unassembled WGS sequence"/>
</dbReference>
<accession>A0A6A6UWF9</accession>
<reference evidence="2" key="1">
    <citation type="journal article" date="2020" name="Stud. Mycol.">
        <title>101 Dothideomycetes genomes: a test case for predicting lifestyles and emergence of pathogens.</title>
        <authorList>
            <person name="Haridas S."/>
            <person name="Albert R."/>
            <person name="Binder M."/>
            <person name="Bloem J."/>
            <person name="Labutti K."/>
            <person name="Salamov A."/>
            <person name="Andreopoulos B."/>
            <person name="Baker S."/>
            <person name="Barry K."/>
            <person name="Bills G."/>
            <person name="Bluhm B."/>
            <person name="Cannon C."/>
            <person name="Castanera R."/>
            <person name="Culley D."/>
            <person name="Daum C."/>
            <person name="Ezra D."/>
            <person name="Gonzalez J."/>
            <person name="Henrissat B."/>
            <person name="Kuo A."/>
            <person name="Liang C."/>
            <person name="Lipzen A."/>
            <person name="Lutzoni F."/>
            <person name="Magnuson J."/>
            <person name="Mondo S."/>
            <person name="Nolan M."/>
            <person name="Ohm R."/>
            <person name="Pangilinan J."/>
            <person name="Park H.-J."/>
            <person name="Ramirez L."/>
            <person name="Alfaro M."/>
            <person name="Sun H."/>
            <person name="Tritt A."/>
            <person name="Yoshinaga Y."/>
            <person name="Zwiers L.-H."/>
            <person name="Turgeon B."/>
            <person name="Goodwin S."/>
            <person name="Spatafora J."/>
            <person name="Crous P."/>
            <person name="Grigoriev I."/>
        </authorList>
    </citation>
    <scope>NUCLEOTIDE SEQUENCE</scope>
    <source>
        <strain evidence="2">CBS 115976</strain>
    </source>
</reference>